<organism evidence="2 3">
    <name type="scientific">Archangium violaceum Cb vi76</name>
    <dbReference type="NCBI Taxonomy" id="1406225"/>
    <lineage>
        <taxon>Bacteria</taxon>
        <taxon>Pseudomonadati</taxon>
        <taxon>Myxococcota</taxon>
        <taxon>Myxococcia</taxon>
        <taxon>Myxococcales</taxon>
        <taxon>Cystobacterineae</taxon>
        <taxon>Archangiaceae</taxon>
        <taxon>Archangium</taxon>
    </lineage>
</organism>
<keyword evidence="1" id="KW-0472">Membrane</keyword>
<dbReference type="AlphaFoldDB" id="A0A084SIJ2"/>
<reference evidence="2 3" key="1">
    <citation type="submission" date="2014-07" db="EMBL/GenBank/DDBJ databases">
        <title>Draft Genome Sequence of Gephyronic Acid Producer, Cystobacter violaceus Strain Cb vi76.</title>
        <authorList>
            <person name="Stevens D.C."/>
            <person name="Young J."/>
            <person name="Carmichael R."/>
            <person name="Tan J."/>
            <person name="Taylor R.E."/>
        </authorList>
    </citation>
    <scope>NUCLEOTIDE SEQUENCE [LARGE SCALE GENOMIC DNA]</scope>
    <source>
        <strain evidence="2 3">Cb vi76</strain>
    </source>
</reference>
<keyword evidence="1" id="KW-1133">Transmembrane helix</keyword>
<keyword evidence="1" id="KW-0812">Transmembrane</keyword>
<comment type="caution">
    <text evidence="2">The sequence shown here is derived from an EMBL/GenBank/DDBJ whole genome shotgun (WGS) entry which is preliminary data.</text>
</comment>
<evidence type="ECO:0000313" key="3">
    <source>
        <dbReference type="Proteomes" id="UP000028547"/>
    </source>
</evidence>
<sequence>MSESDPRKDPRFRPFRAAAYGLYIAVVSAFCIAVIIGVTRSVRAMTPEKKPAEEQVLSYRECLDAADSLWSQLESEREKLVRISPARDVDKEWLTFRTHWLQGMRDTEARCALESRDRAHLKEVFRRLEDVQDLYSIHAVQYAGEVGGVVDALRGAFSTARKNPAAGRLP</sequence>
<proteinExistence type="predicted"/>
<dbReference type="Proteomes" id="UP000028547">
    <property type="component" value="Unassembled WGS sequence"/>
</dbReference>
<feature type="transmembrane region" description="Helical" evidence="1">
    <location>
        <begin position="20"/>
        <end position="39"/>
    </location>
</feature>
<gene>
    <name evidence="2" type="ORF">Q664_42170</name>
</gene>
<evidence type="ECO:0000256" key="1">
    <source>
        <dbReference type="SAM" id="Phobius"/>
    </source>
</evidence>
<dbReference type="RefSeq" id="WP_043409211.1">
    <property type="nucleotide sequence ID" value="NZ_JPMI01000298.1"/>
</dbReference>
<evidence type="ECO:0000313" key="2">
    <source>
        <dbReference type="EMBL" id="KFA88277.1"/>
    </source>
</evidence>
<dbReference type="EMBL" id="JPMI01000298">
    <property type="protein sequence ID" value="KFA88277.1"/>
    <property type="molecule type" value="Genomic_DNA"/>
</dbReference>
<accession>A0A084SIJ2</accession>
<name>A0A084SIJ2_9BACT</name>
<protein>
    <submittedName>
        <fullName evidence="2">Uncharacterized protein</fullName>
    </submittedName>
</protein>